<evidence type="ECO:0000313" key="12">
    <source>
        <dbReference type="Proteomes" id="UP000829196"/>
    </source>
</evidence>
<dbReference type="PANTHER" id="PTHR43112">
    <property type="entry name" value="FERREDOXIN"/>
    <property type="match status" value="1"/>
</dbReference>
<dbReference type="InterPro" id="IPR036010">
    <property type="entry name" value="2Fe-2S_ferredoxin-like_sf"/>
</dbReference>
<dbReference type="OrthoDB" id="1885901at2759"/>
<name>A0A8T3AV25_DENNO</name>
<accession>A0A8T3AV25</accession>
<keyword evidence="7" id="KW-0408">Iron</keyword>
<dbReference type="GO" id="GO:0046872">
    <property type="term" value="F:metal ion binding"/>
    <property type="evidence" value="ECO:0007669"/>
    <property type="project" value="UniProtKB-KW"/>
</dbReference>
<evidence type="ECO:0000256" key="7">
    <source>
        <dbReference type="ARBA" id="ARBA00023004"/>
    </source>
</evidence>
<keyword evidence="8" id="KW-0411">Iron-sulfur</keyword>
<proteinExistence type="inferred from homology"/>
<evidence type="ECO:0000256" key="1">
    <source>
        <dbReference type="ARBA" id="ARBA00004229"/>
    </source>
</evidence>
<keyword evidence="4" id="KW-0001">2Fe-2S</keyword>
<comment type="cofactor">
    <cofactor evidence="9">
        <name>[2Fe-2S] cluster</name>
        <dbReference type="ChEBI" id="CHEBI:190135"/>
    </cofactor>
</comment>
<dbReference type="CDD" id="cd00207">
    <property type="entry name" value="fer2"/>
    <property type="match status" value="1"/>
</dbReference>
<keyword evidence="3" id="KW-0813">Transport</keyword>
<dbReference type="InterPro" id="IPR012675">
    <property type="entry name" value="Beta-grasp_dom_sf"/>
</dbReference>
<dbReference type="SUPFAM" id="SSF54292">
    <property type="entry name" value="2Fe-2S ferredoxin-like"/>
    <property type="match status" value="1"/>
</dbReference>
<evidence type="ECO:0000259" key="10">
    <source>
        <dbReference type="Pfam" id="PF00111"/>
    </source>
</evidence>
<comment type="caution">
    <text evidence="11">The sequence shown here is derived from an EMBL/GenBank/DDBJ whole genome shotgun (WGS) entry which is preliminary data.</text>
</comment>
<dbReference type="Pfam" id="PF00111">
    <property type="entry name" value="Fer2"/>
    <property type="match status" value="1"/>
</dbReference>
<evidence type="ECO:0000256" key="2">
    <source>
        <dbReference type="ARBA" id="ARBA00007874"/>
    </source>
</evidence>
<organism evidence="11 12">
    <name type="scientific">Dendrobium nobile</name>
    <name type="common">Orchid</name>
    <dbReference type="NCBI Taxonomy" id="94219"/>
    <lineage>
        <taxon>Eukaryota</taxon>
        <taxon>Viridiplantae</taxon>
        <taxon>Streptophyta</taxon>
        <taxon>Embryophyta</taxon>
        <taxon>Tracheophyta</taxon>
        <taxon>Spermatophyta</taxon>
        <taxon>Magnoliopsida</taxon>
        <taxon>Liliopsida</taxon>
        <taxon>Asparagales</taxon>
        <taxon>Orchidaceae</taxon>
        <taxon>Epidendroideae</taxon>
        <taxon>Malaxideae</taxon>
        <taxon>Dendrobiinae</taxon>
        <taxon>Dendrobium</taxon>
    </lineage>
</organism>
<dbReference type="Proteomes" id="UP000829196">
    <property type="component" value="Unassembled WGS sequence"/>
</dbReference>
<protein>
    <recommendedName>
        <fullName evidence="10">2Fe-2S ferredoxin-type domain-containing protein</fullName>
    </recommendedName>
</protein>
<keyword evidence="6" id="KW-0249">Electron transport</keyword>
<sequence>MKNEFEAPDDAYILNLVEYAGIELFFSYRVVACSTCAIIMDKGSIDHSDDSFLDESQIENNYVLSISYPKAYCLIHIHKGSFTECSLGATSLRFRFFSNF</sequence>
<reference evidence="11" key="1">
    <citation type="journal article" date="2022" name="Front. Genet.">
        <title>Chromosome-Scale Assembly of the Dendrobium nobile Genome Provides Insights Into the Molecular Mechanism of the Biosynthesis of the Medicinal Active Ingredient of Dendrobium.</title>
        <authorList>
            <person name="Xu Q."/>
            <person name="Niu S.-C."/>
            <person name="Li K.-L."/>
            <person name="Zheng P.-J."/>
            <person name="Zhang X.-J."/>
            <person name="Jia Y."/>
            <person name="Liu Y."/>
            <person name="Niu Y.-X."/>
            <person name="Yu L.-H."/>
            <person name="Chen D.-F."/>
            <person name="Zhang G.-Q."/>
        </authorList>
    </citation>
    <scope>NUCLEOTIDE SEQUENCE</scope>
    <source>
        <tissue evidence="11">Leaf</tissue>
    </source>
</reference>
<dbReference type="EMBL" id="JAGYWB010000013">
    <property type="protein sequence ID" value="KAI0499918.1"/>
    <property type="molecule type" value="Genomic_DNA"/>
</dbReference>
<evidence type="ECO:0000256" key="3">
    <source>
        <dbReference type="ARBA" id="ARBA00022448"/>
    </source>
</evidence>
<dbReference type="PANTHER" id="PTHR43112:SF30">
    <property type="entry name" value="FERREDOXIN-3, CHLOROPLASTIC"/>
    <property type="match status" value="1"/>
</dbReference>
<evidence type="ECO:0000256" key="8">
    <source>
        <dbReference type="ARBA" id="ARBA00023014"/>
    </source>
</evidence>
<evidence type="ECO:0000256" key="6">
    <source>
        <dbReference type="ARBA" id="ARBA00022982"/>
    </source>
</evidence>
<evidence type="ECO:0000256" key="5">
    <source>
        <dbReference type="ARBA" id="ARBA00022723"/>
    </source>
</evidence>
<evidence type="ECO:0000313" key="11">
    <source>
        <dbReference type="EMBL" id="KAI0499918.1"/>
    </source>
</evidence>
<dbReference type="Gene3D" id="3.10.20.30">
    <property type="match status" value="1"/>
</dbReference>
<keyword evidence="12" id="KW-1185">Reference proteome</keyword>
<dbReference type="InterPro" id="IPR001041">
    <property type="entry name" value="2Fe-2S_ferredoxin-type"/>
</dbReference>
<dbReference type="GO" id="GO:0051537">
    <property type="term" value="F:2 iron, 2 sulfur cluster binding"/>
    <property type="evidence" value="ECO:0007669"/>
    <property type="project" value="UniProtKB-KW"/>
</dbReference>
<dbReference type="AlphaFoldDB" id="A0A8T3AV25"/>
<comment type="subcellular location">
    <subcellularLocation>
        <location evidence="1">Plastid</location>
        <location evidence="1">Chloroplast</location>
    </subcellularLocation>
</comment>
<evidence type="ECO:0000256" key="9">
    <source>
        <dbReference type="ARBA" id="ARBA00034078"/>
    </source>
</evidence>
<comment type="similarity">
    <text evidence="2">Belongs to the 2Fe2S plant-type ferredoxin family.</text>
</comment>
<feature type="domain" description="2Fe-2S ferredoxin-type" evidence="10">
    <location>
        <begin position="3"/>
        <end position="65"/>
    </location>
</feature>
<dbReference type="GO" id="GO:0009507">
    <property type="term" value="C:chloroplast"/>
    <property type="evidence" value="ECO:0007669"/>
    <property type="project" value="UniProtKB-SubCell"/>
</dbReference>
<gene>
    <name evidence="11" type="ORF">KFK09_018126</name>
</gene>
<keyword evidence="5" id="KW-0479">Metal-binding</keyword>
<evidence type="ECO:0000256" key="4">
    <source>
        <dbReference type="ARBA" id="ARBA00022714"/>
    </source>
</evidence>
<dbReference type="SMR" id="A0A8T3AV25"/>